<comment type="caution">
    <text evidence="4">The sequence shown here is derived from an EMBL/GenBank/DDBJ whole genome shotgun (WGS) entry which is preliminary data.</text>
</comment>
<evidence type="ECO:0000313" key="5">
    <source>
        <dbReference type="Proteomes" id="UP000824017"/>
    </source>
</evidence>
<keyword evidence="2" id="KW-0472">Membrane</keyword>
<dbReference type="InterPro" id="IPR054363">
    <property type="entry name" value="GH95_cat"/>
</dbReference>
<dbReference type="GO" id="GO:0005975">
    <property type="term" value="P:carbohydrate metabolic process"/>
    <property type="evidence" value="ECO:0007669"/>
    <property type="project" value="InterPro"/>
</dbReference>
<reference evidence="4" key="1">
    <citation type="journal article" date="2021" name="PeerJ">
        <title>Extensive microbial diversity within the chicken gut microbiome revealed by metagenomics and culture.</title>
        <authorList>
            <person name="Gilroy R."/>
            <person name="Ravi A."/>
            <person name="Getino M."/>
            <person name="Pursley I."/>
            <person name="Horton D.L."/>
            <person name="Alikhan N.F."/>
            <person name="Baker D."/>
            <person name="Gharbi K."/>
            <person name="Hall N."/>
            <person name="Watson M."/>
            <person name="Adriaenssens E.M."/>
            <person name="Foster-Nyarko E."/>
            <person name="Jarju S."/>
            <person name="Secka A."/>
            <person name="Antonio M."/>
            <person name="Oren A."/>
            <person name="Chaudhuri R.R."/>
            <person name="La Ragione R."/>
            <person name="Hildebrand F."/>
            <person name="Pallen M.J."/>
        </authorList>
    </citation>
    <scope>NUCLEOTIDE SEQUENCE</scope>
    <source>
        <strain evidence="4">ChiGjej1B1-13045</strain>
    </source>
</reference>
<name>A0A9D2D900_9FIRM</name>
<accession>A0A9D2D900</accession>
<keyword evidence="2" id="KW-0812">Transmembrane</keyword>
<sequence>MSRTLYYIGCAAREGEMAPGLYGIWITTDNPSWCGDFHMNYNFMAPFYGMYSSNRYEAVTSLTDQMLEHMEQGEWNAKNNLSVVKSDYVAGREDLQDGIDNGILYPCGLGPWGSVAIEKYMNQTLDAPFASTMFISYYNYSGDTEFLVNEAYPFLDKIANFYEQWCEKEDLGDGNYRYVLYDGPHEEWWGKNAGVTIGLVQNVYETLINNYDILKAERDDVTEEKLAMWKDMYDHMSDIPVRTYTNGDFSKEVFALTEEGTSVLRPESASVELEFVHPGERLSFGSDPELLEIGRNTVEAKEVANGNIWGQINNTPKIFTQAIRLGYDPQYIMDQFRSSNLSKMEKNFTINDNTHGIEKAGGIEFINNMLLQSSNGIIKVFPNWTGADASYNTLREKGAFLVSSEMKEGAVQYVELTSEKGNEVKLVNPWGDANVIVTDSNGNKVAYTKGSTVNSGENTVEFETEENVTYMITKSDGEDEEVSKTTLEYFLNSAKEHVANGDTEGLVESVQKLFEEAIAEGEAVMADENATKEEVTNATIKLMKAIQALDFKAGDKTDLEMALDLAEMIDLTNYVEEGQAEYLAAKEAAERVMADGDAMQDEVNEAWNALADAMNNLRLKANKDALQDLLDSLEGLDLSLYTEESVQGYTAAFAKAEAVLADETLSADKQDEVDAAVKALAAAKEQLVLKEENQGGSGDGQNPDGNTETSGGDNSGNNGQAQGSGNTDNAGGDNGNSSTAAGNSVNNAVKTGDNMNPAVWAALLGVAAVIAGAVSVKKRKQVK</sequence>
<dbReference type="PANTHER" id="PTHR31084:SF0">
    <property type="entry name" value="ALPHA-L-FUCOSIDASE 2"/>
    <property type="match status" value="1"/>
</dbReference>
<dbReference type="Pfam" id="PF07554">
    <property type="entry name" value="FIVAR"/>
    <property type="match status" value="3"/>
</dbReference>
<feature type="compositionally biased region" description="Low complexity" evidence="1">
    <location>
        <begin position="705"/>
        <end position="745"/>
    </location>
</feature>
<evidence type="ECO:0000313" key="4">
    <source>
        <dbReference type="EMBL" id="HIZ12504.1"/>
    </source>
</evidence>
<dbReference type="InterPro" id="IPR012341">
    <property type="entry name" value="6hp_glycosidase-like_sf"/>
</dbReference>
<dbReference type="EMBL" id="DXCD01000029">
    <property type="protein sequence ID" value="HIZ12504.1"/>
    <property type="molecule type" value="Genomic_DNA"/>
</dbReference>
<dbReference type="Gene3D" id="1.20.1270.90">
    <property type="entry name" value="AF1782-like"/>
    <property type="match status" value="3"/>
</dbReference>
<feature type="transmembrane region" description="Helical" evidence="2">
    <location>
        <begin position="758"/>
        <end position="776"/>
    </location>
</feature>
<dbReference type="InterPro" id="IPR008928">
    <property type="entry name" value="6-hairpin_glycosidase_sf"/>
</dbReference>
<reference evidence="4" key="2">
    <citation type="submission" date="2021-04" db="EMBL/GenBank/DDBJ databases">
        <authorList>
            <person name="Gilroy R."/>
        </authorList>
    </citation>
    <scope>NUCLEOTIDE SEQUENCE</scope>
    <source>
        <strain evidence="4">ChiGjej1B1-13045</strain>
    </source>
</reference>
<keyword evidence="2" id="KW-1133">Transmembrane helix</keyword>
<dbReference type="InterPro" id="IPR013780">
    <property type="entry name" value="Glyco_hydro_b"/>
</dbReference>
<dbReference type="Gene3D" id="2.60.40.1180">
    <property type="entry name" value="Golgi alpha-mannosidase II"/>
    <property type="match status" value="1"/>
</dbReference>
<dbReference type="Gene3D" id="1.50.10.10">
    <property type="match status" value="1"/>
</dbReference>
<protein>
    <submittedName>
        <fullName evidence="4">FIVAR domain-containing protein</fullName>
    </submittedName>
</protein>
<dbReference type="Proteomes" id="UP000824017">
    <property type="component" value="Unassembled WGS sequence"/>
</dbReference>
<organism evidence="4 5">
    <name type="scientific">Candidatus Mediterraneibacter stercorigallinarum</name>
    <dbReference type="NCBI Taxonomy" id="2838686"/>
    <lineage>
        <taxon>Bacteria</taxon>
        <taxon>Bacillati</taxon>
        <taxon>Bacillota</taxon>
        <taxon>Clostridia</taxon>
        <taxon>Lachnospirales</taxon>
        <taxon>Lachnospiraceae</taxon>
        <taxon>Mediterraneibacter</taxon>
    </lineage>
</organism>
<dbReference type="Pfam" id="PF22124">
    <property type="entry name" value="Glyco_hydro_95_cat"/>
    <property type="match status" value="1"/>
</dbReference>
<dbReference type="PANTHER" id="PTHR31084">
    <property type="entry name" value="ALPHA-L-FUCOSIDASE 2"/>
    <property type="match status" value="1"/>
</dbReference>
<dbReference type="GO" id="GO:0004560">
    <property type="term" value="F:alpha-L-fucosidase activity"/>
    <property type="evidence" value="ECO:0007669"/>
    <property type="project" value="TreeGrafter"/>
</dbReference>
<dbReference type="AlphaFoldDB" id="A0A9D2D900"/>
<gene>
    <name evidence="4" type="ORF">H9817_01040</name>
</gene>
<dbReference type="SUPFAM" id="SSF48208">
    <property type="entry name" value="Six-hairpin glycosidases"/>
    <property type="match status" value="1"/>
</dbReference>
<feature type="domain" description="Glycosyl hydrolase family 95 catalytic" evidence="3">
    <location>
        <begin position="8"/>
        <end position="306"/>
    </location>
</feature>
<proteinExistence type="predicted"/>
<feature type="region of interest" description="Disordered" evidence="1">
    <location>
        <begin position="691"/>
        <end position="745"/>
    </location>
</feature>
<evidence type="ECO:0000259" key="3">
    <source>
        <dbReference type="Pfam" id="PF22124"/>
    </source>
</evidence>
<evidence type="ECO:0000256" key="1">
    <source>
        <dbReference type="SAM" id="MobiDB-lite"/>
    </source>
</evidence>
<evidence type="ECO:0000256" key="2">
    <source>
        <dbReference type="SAM" id="Phobius"/>
    </source>
</evidence>